<sequence>NAYGSTFSLQLDLLQKRLHQKTLVLENERAKVQQIRQHMQNVKQETAYTAALCELRTKQTEDEEHQRKLAEREQGRLRQEFGRIEKLREEIGEKKSRLEDLAYRSRSELEKLSTNTDASKEALDNWLKTVETRNEDMLIMKRYIKEDDSKLKELDLELQQLTTKLREKKGVLDTCYTKTQTYQLGLDGISEETRAAYTERDMLIAQWENVINQMRQRDNELRALADRLNDTRMQVGESEATIRDRQDFLKAQQDSTAEAQRRLNEAVSTIGKSRMELNERDLRKQNFRGESATPSNSLPGVFSNYQLEALKRTVDKVAIDLEYARTQIAQLKKDKTKKTENKLTTEQLANEAETDLAAAEANQEKMTRQLNRLRDDRFKSVQQYERLCKENKTLDQHCQGLKASLRMSKSRLARLDAQLLRHQEMIYKEAVTDKISEANENVIFMFDNPLLYLSPQDFSIQQLERRISRMQGERTDEDSNLLEETVRRLTDDLEERSKMASLLNSQLSNLRRDVHRKKREAQVLSEKSDTLENQLQGNGLEVDIALKQKSKMDSVRQRLLVDQNLMRLEVRRLFQVYQKRSDSVYTMRNSREELELAIKDRSQQIALHQAMLISQIRISTEENGQLKVEIQARKSRIDKLIKRFEILTSLMAPPEGEEERTQTYYIIKAAQDKEMLQRKGDQLDAETRQAEQELMALENTLAVMNGCNSVYRLGNSKLPENSEELRMERDIREQISVLSIKLRYDGIHLNELKETEAAMLETRRRLDTDLEVYDQQKHELSIELNKKTRELNNQNERRDRAERRWERVQSAVASMPTLTTEQRGQIYNDIKVRMVKELIDQVTRELLARIKSDGSMVEQAHAMLSASGVPFSTLGQSRQMSRMSISPLGSGSTSSSTSQTGSGATSHVSSARSALEDADQSAYQRIDSHKQATSVPKSITAVDLGQQIILPGETSLASGADTRRSTSSGSTSSKK</sequence>
<dbReference type="EMBL" id="JTDF01005812">
    <property type="protein sequence ID" value="KAF8565949.1"/>
    <property type="molecule type" value="Genomic_DNA"/>
</dbReference>
<dbReference type="GO" id="GO:0060285">
    <property type="term" value="P:cilium-dependent cell motility"/>
    <property type="evidence" value="ECO:0007669"/>
    <property type="project" value="TreeGrafter"/>
</dbReference>
<feature type="coiled-coil region" evidence="5">
    <location>
        <begin position="144"/>
        <end position="171"/>
    </location>
</feature>
<feature type="region of interest" description="Disordered" evidence="6">
    <location>
        <begin position="875"/>
        <end position="975"/>
    </location>
</feature>
<evidence type="ECO:0000256" key="3">
    <source>
        <dbReference type="ARBA" id="ARBA00023054"/>
    </source>
</evidence>
<evidence type="ECO:0000256" key="5">
    <source>
        <dbReference type="SAM" id="Coils"/>
    </source>
</evidence>
<evidence type="ECO:0000313" key="8">
    <source>
        <dbReference type="Proteomes" id="UP000699462"/>
    </source>
</evidence>
<keyword evidence="3 5" id="KW-0175">Coiled coil</keyword>
<feature type="compositionally biased region" description="Low complexity" evidence="6">
    <location>
        <begin position="884"/>
        <end position="906"/>
    </location>
</feature>
<evidence type="ECO:0000256" key="1">
    <source>
        <dbReference type="ARBA" id="ARBA00005805"/>
    </source>
</evidence>
<feature type="coiled-coil region" evidence="5">
    <location>
        <begin position="25"/>
        <end position="104"/>
    </location>
</feature>
<comment type="function">
    <text evidence="4">Required for assembly of dynein regulatory complex (DRC) and inner dynein arm (IDA) complexes, which are responsible for ciliary beat regulation, thereby playing a central role in motility in cilia and flagella. Probably acts together with CCDC40 to form a molecular ruler that determines the 96 nanometer (nm) repeat length and arrangements of components in cilia and flagella. Not required for outer dynein arm complexes assembly.</text>
</comment>
<reference evidence="7 8" key="1">
    <citation type="submission" date="2019-07" db="EMBL/GenBank/DDBJ databases">
        <title>Annotation for the trematode Paragonimus westermani.</title>
        <authorList>
            <person name="Choi Y.-J."/>
        </authorList>
    </citation>
    <scope>NUCLEOTIDE SEQUENCE [LARGE SCALE GENOMIC DNA]</scope>
    <source>
        <strain evidence="7">180907_Pwestermani</strain>
    </source>
</reference>
<comment type="similarity">
    <text evidence="1">Belongs to the CCDC39 family.</text>
</comment>
<evidence type="ECO:0000256" key="6">
    <source>
        <dbReference type="SAM" id="MobiDB-lite"/>
    </source>
</evidence>
<name>A0A8T0DDQ5_9TREM</name>
<gene>
    <name evidence="7" type="ORF">P879_05923</name>
</gene>
<dbReference type="GO" id="GO:0005576">
    <property type="term" value="C:extracellular region"/>
    <property type="evidence" value="ECO:0007669"/>
    <property type="project" value="GOC"/>
</dbReference>
<dbReference type="GO" id="GO:0060287">
    <property type="term" value="P:epithelial cilium movement involved in determination of left/right asymmetry"/>
    <property type="evidence" value="ECO:0007669"/>
    <property type="project" value="TreeGrafter"/>
</dbReference>
<dbReference type="InterPro" id="IPR033290">
    <property type="entry name" value="CCDC39"/>
</dbReference>
<protein>
    <recommendedName>
        <fullName evidence="2">Coiled-coil domain-containing protein 39</fullName>
    </recommendedName>
</protein>
<feature type="coiled-coil region" evidence="5">
    <location>
        <begin position="770"/>
        <end position="811"/>
    </location>
</feature>
<dbReference type="PANTHER" id="PTHR18962">
    <property type="entry name" value="COILED-COIL DOMAIN-CONTAINING PROTEIN 39"/>
    <property type="match status" value="1"/>
</dbReference>
<dbReference type="Proteomes" id="UP000699462">
    <property type="component" value="Unassembled WGS sequence"/>
</dbReference>
<comment type="caution">
    <text evidence="7">The sequence shown here is derived from an EMBL/GenBank/DDBJ whole genome shotgun (WGS) entry which is preliminary data.</text>
</comment>
<feature type="coiled-coil region" evidence="5">
    <location>
        <begin position="673"/>
        <end position="700"/>
    </location>
</feature>
<evidence type="ECO:0000256" key="2">
    <source>
        <dbReference type="ARBA" id="ARBA00016725"/>
    </source>
</evidence>
<organism evidence="7 8">
    <name type="scientific">Paragonimus westermani</name>
    <dbReference type="NCBI Taxonomy" id="34504"/>
    <lineage>
        <taxon>Eukaryota</taxon>
        <taxon>Metazoa</taxon>
        <taxon>Spiralia</taxon>
        <taxon>Lophotrochozoa</taxon>
        <taxon>Platyhelminthes</taxon>
        <taxon>Trematoda</taxon>
        <taxon>Digenea</taxon>
        <taxon>Plagiorchiida</taxon>
        <taxon>Troglotremata</taxon>
        <taxon>Troglotrematidae</taxon>
        <taxon>Paragonimus</taxon>
    </lineage>
</organism>
<dbReference type="AlphaFoldDB" id="A0A8T0DDQ5"/>
<evidence type="ECO:0000313" key="7">
    <source>
        <dbReference type="EMBL" id="KAF8565949.1"/>
    </source>
</evidence>
<evidence type="ECO:0000256" key="4">
    <source>
        <dbReference type="ARBA" id="ARBA00045182"/>
    </source>
</evidence>
<dbReference type="GO" id="GO:0005930">
    <property type="term" value="C:axoneme"/>
    <property type="evidence" value="ECO:0007669"/>
    <property type="project" value="InterPro"/>
</dbReference>
<proteinExistence type="inferred from homology"/>
<keyword evidence="8" id="KW-1185">Reference proteome</keyword>
<dbReference type="PANTHER" id="PTHR18962:SF0">
    <property type="entry name" value="COILED-COIL DOMAIN-CONTAINING PROTEIN 39"/>
    <property type="match status" value="1"/>
</dbReference>
<feature type="compositionally biased region" description="Low complexity" evidence="6">
    <location>
        <begin position="957"/>
        <end position="975"/>
    </location>
</feature>
<dbReference type="GO" id="GO:0036159">
    <property type="term" value="P:inner dynein arm assembly"/>
    <property type="evidence" value="ECO:0007669"/>
    <property type="project" value="InterPro"/>
</dbReference>
<feature type="coiled-coil region" evidence="5">
    <location>
        <begin position="321"/>
        <end position="376"/>
    </location>
</feature>
<dbReference type="OrthoDB" id="10259720at2759"/>
<feature type="coiled-coil region" evidence="5">
    <location>
        <begin position="204"/>
        <end position="231"/>
    </location>
</feature>
<dbReference type="Pfam" id="PF24161">
    <property type="entry name" value="CCDC39"/>
    <property type="match status" value="2"/>
</dbReference>
<feature type="non-terminal residue" evidence="7">
    <location>
        <position position="1"/>
    </location>
</feature>
<feature type="coiled-coil region" evidence="5">
    <location>
        <begin position="460"/>
        <end position="534"/>
    </location>
</feature>
<accession>A0A8T0DDQ5</accession>